<comment type="caution">
    <text evidence="3">The sequence shown here is derived from an EMBL/GenBank/DDBJ whole genome shotgun (WGS) entry which is preliminary data.</text>
</comment>
<evidence type="ECO:0000256" key="1">
    <source>
        <dbReference type="SAM" id="MobiDB-lite"/>
    </source>
</evidence>
<evidence type="ECO:0000256" key="2">
    <source>
        <dbReference type="SAM" id="SignalP"/>
    </source>
</evidence>
<evidence type="ECO:0000313" key="4">
    <source>
        <dbReference type="Proteomes" id="UP001642540"/>
    </source>
</evidence>
<evidence type="ECO:0000313" key="3">
    <source>
        <dbReference type="EMBL" id="CAL8102849.1"/>
    </source>
</evidence>
<proteinExistence type="predicted"/>
<dbReference type="Proteomes" id="UP001642540">
    <property type="component" value="Unassembled WGS sequence"/>
</dbReference>
<keyword evidence="4" id="KW-1185">Reference proteome</keyword>
<feature type="signal peptide" evidence="2">
    <location>
        <begin position="1"/>
        <end position="29"/>
    </location>
</feature>
<accession>A0ABP1QNF2</accession>
<dbReference type="EMBL" id="CAXLJM020000034">
    <property type="protein sequence ID" value="CAL8102849.1"/>
    <property type="molecule type" value="Genomic_DNA"/>
</dbReference>
<feature type="region of interest" description="Disordered" evidence="1">
    <location>
        <begin position="40"/>
        <end position="77"/>
    </location>
</feature>
<reference evidence="3 4" key="1">
    <citation type="submission" date="2024-08" db="EMBL/GenBank/DDBJ databases">
        <authorList>
            <person name="Cucini C."/>
            <person name="Frati F."/>
        </authorList>
    </citation>
    <scope>NUCLEOTIDE SEQUENCE [LARGE SCALE GENOMIC DNA]</scope>
</reference>
<gene>
    <name evidence="3" type="ORF">ODALV1_LOCUS11270</name>
</gene>
<keyword evidence="2" id="KW-0732">Signal</keyword>
<name>A0ABP1QNF2_9HEXA</name>
<organism evidence="3 4">
    <name type="scientific">Orchesella dallaii</name>
    <dbReference type="NCBI Taxonomy" id="48710"/>
    <lineage>
        <taxon>Eukaryota</taxon>
        <taxon>Metazoa</taxon>
        <taxon>Ecdysozoa</taxon>
        <taxon>Arthropoda</taxon>
        <taxon>Hexapoda</taxon>
        <taxon>Collembola</taxon>
        <taxon>Entomobryomorpha</taxon>
        <taxon>Entomobryoidea</taxon>
        <taxon>Orchesellidae</taxon>
        <taxon>Orchesellinae</taxon>
        <taxon>Orchesella</taxon>
    </lineage>
</organism>
<protein>
    <submittedName>
        <fullName evidence="3">Uncharacterized protein</fullName>
    </submittedName>
</protein>
<sequence length="107" mass="11942">MEMRLVSDNNDLTCVLLLVVAIAIHHCLYDSDPKKVPEYVKNSIQFSSDSESDSGKSDEESDESSDDPNNVSRGANYAHAARKLANLDKFLNHDMDVKLRSNDAKKN</sequence>
<feature type="chain" id="PRO_5045548404" evidence="2">
    <location>
        <begin position="30"/>
        <end position="107"/>
    </location>
</feature>